<accession>A0ABD1WHS5</accession>
<reference evidence="2" key="1">
    <citation type="submission" date="2024-07" db="EMBL/GenBank/DDBJ databases">
        <title>Two chromosome-level genome assemblies of Korean endemic species Abeliophyllum distichum and Forsythia ovata (Oleaceae).</title>
        <authorList>
            <person name="Jang H."/>
        </authorList>
    </citation>
    <scope>NUCLEOTIDE SEQUENCE [LARGE SCALE GENOMIC DNA]</scope>
</reference>
<protein>
    <submittedName>
        <fullName evidence="1">Uncharacterized protein</fullName>
    </submittedName>
</protein>
<sequence>MEEPSKRDLYSEVGRIEQRIKWESEIQISQRPQILSTAHTAHIQQWLRKSGQTKSDLDEIFSITNAKWRNHALCWYTLTRAHQHLPMRSKRHLKGTMFPLKLMA</sequence>
<evidence type="ECO:0000313" key="1">
    <source>
        <dbReference type="EMBL" id="KAL2549234.1"/>
    </source>
</evidence>
<dbReference type="AlphaFoldDB" id="A0ABD1WHS5"/>
<keyword evidence="2" id="KW-1185">Reference proteome</keyword>
<name>A0ABD1WHS5_9LAMI</name>
<organism evidence="1 2">
    <name type="scientific">Forsythia ovata</name>
    <dbReference type="NCBI Taxonomy" id="205694"/>
    <lineage>
        <taxon>Eukaryota</taxon>
        <taxon>Viridiplantae</taxon>
        <taxon>Streptophyta</taxon>
        <taxon>Embryophyta</taxon>
        <taxon>Tracheophyta</taxon>
        <taxon>Spermatophyta</taxon>
        <taxon>Magnoliopsida</taxon>
        <taxon>eudicotyledons</taxon>
        <taxon>Gunneridae</taxon>
        <taxon>Pentapetalae</taxon>
        <taxon>asterids</taxon>
        <taxon>lamiids</taxon>
        <taxon>Lamiales</taxon>
        <taxon>Oleaceae</taxon>
        <taxon>Forsythieae</taxon>
        <taxon>Forsythia</taxon>
    </lineage>
</organism>
<gene>
    <name evidence="1" type="ORF">Fot_10764</name>
</gene>
<comment type="caution">
    <text evidence="1">The sequence shown here is derived from an EMBL/GenBank/DDBJ whole genome shotgun (WGS) entry which is preliminary data.</text>
</comment>
<evidence type="ECO:0000313" key="2">
    <source>
        <dbReference type="Proteomes" id="UP001604277"/>
    </source>
</evidence>
<dbReference type="Proteomes" id="UP001604277">
    <property type="component" value="Unassembled WGS sequence"/>
</dbReference>
<proteinExistence type="predicted"/>
<dbReference type="EMBL" id="JBFOLJ010000003">
    <property type="protein sequence ID" value="KAL2549234.1"/>
    <property type="molecule type" value="Genomic_DNA"/>
</dbReference>